<dbReference type="Proteomes" id="UP000313359">
    <property type="component" value="Unassembled WGS sequence"/>
</dbReference>
<organism evidence="1 2">
    <name type="scientific">Lentinus tigrinus ALCF2SS1-6</name>
    <dbReference type="NCBI Taxonomy" id="1328759"/>
    <lineage>
        <taxon>Eukaryota</taxon>
        <taxon>Fungi</taxon>
        <taxon>Dikarya</taxon>
        <taxon>Basidiomycota</taxon>
        <taxon>Agaricomycotina</taxon>
        <taxon>Agaricomycetes</taxon>
        <taxon>Polyporales</taxon>
        <taxon>Polyporaceae</taxon>
        <taxon>Lentinus</taxon>
    </lineage>
</organism>
<name>A0A5C2RPD2_9APHY</name>
<evidence type="ECO:0000313" key="2">
    <source>
        <dbReference type="Proteomes" id="UP000313359"/>
    </source>
</evidence>
<evidence type="ECO:0000313" key="1">
    <source>
        <dbReference type="EMBL" id="RPD53010.1"/>
    </source>
</evidence>
<keyword evidence="2" id="KW-1185">Reference proteome</keyword>
<sequence length="151" mass="15905">MKYPHDINQAHVARIGLWRAVHDTTSALSCEISPSNDATRQIGSFVLALAAPARPTACANTVGAAHKVQLLANFLLPTNLAHQPPSLSIAPTTTTASPSPSVPMLCPRVFISRPLCAPGDPSCLFLSRFPAHAPACLSYIASNVFATYSSV</sequence>
<gene>
    <name evidence="1" type="ORF">L227DRAFT_423438</name>
</gene>
<accession>A0A5C2RPD2</accession>
<dbReference type="EMBL" id="ML122332">
    <property type="protein sequence ID" value="RPD53010.1"/>
    <property type="molecule type" value="Genomic_DNA"/>
</dbReference>
<dbReference type="AlphaFoldDB" id="A0A5C2RPD2"/>
<proteinExistence type="predicted"/>
<reference evidence="1" key="1">
    <citation type="journal article" date="2018" name="Genome Biol. Evol.">
        <title>Genomics and development of Lentinus tigrinus, a white-rot wood-decaying mushroom with dimorphic fruiting bodies.</title>
        <authorList>
            <person name="Wu B."/>
            <person name="Xu Z."/>
            <person name="Knudson A."/>
            <person name="Carlson A."/>
            <person name="Chen N."/>
            <person name="Kovaka S."/>
            <person name="LaButti K."/>
            <person name="Lipzen A."/>
            <person name="Pennachio C."/>
            <person name="Riley R."/>
            <person name="Schakwitz W."/>
            <person name="Umezawa K."/>
            <person name="Ohm R.A."/>
            <person name="Grigoriev I.V."/>
            <person name="Nagy L.G."/>
            <person name="Gibbons J."/>
            <person name="Hibbett D."/>
        </authorList>
    </citation>
    <scope>NUCLEOTIDE SEQUENCE [LARGE SCALE GENOMIC DNA]</scope>
    <source>
        <strain evidence="1">ALCF2SS1-6</strain>
    </source>
</reference>
<protein>
    <submittedName>
        <fullName evidence="1">Uncharacterized protein</fullName>
    </submittedName>
</protein>